<comment type="caution">
    <text evidence="1">The sequence shown here is derived from an EMBL/GenBank/DDBJ whole genome shotgun (WGS) entry which is preliminary data.</text>
</comment>
<keyword evidence="2" id="KW-1185">Reference proteome</keyword>
<reference evidence="1 2" key="1">
    <citation type="submission" date="2023-11" db="EMBL/GenBank/DDBJ databases">
        <title>MicrobeMod: A computational toolkit for identifying prokaryotic methylation and restriction-modification with nanopore sequencing.</title>
        <authorList>
            <person name="Crits-Christoph A."/>
            <person name="Kang S.C."/>
            <person name="Lee H."/>
            <person name="Ostrov N."/>
        </authorList>
    </citation>
    <scope>NUCLEOTIDE SEQUENCE [LARGE SCALE GENOMIC DNA]</scope>
    <source>
        <strain evidence="1 2">ATCC BAA-571</strain>
    </source>
</reference>
<name>A0ABU4PWZ5_9GAMM</name>
<dbReference type="RefSeq" id="WP_156085546.1">
    <property type="nucleotide sequence ID" value="NZ_CBCSET010000001.1"/>
</dbReference>
<dbReference type="EMBL" id="JAWXXP010000001">
    <property type="protein sequence ID" value="MDX5992421.1"/>
    <property type="molecule type" value="Genomic_DNA"/>
</dbReference>
<gene>
    <name evidence="1" type="ORF">SIM71_10175</name>
</gene>
<dbReference type="Proteomes" id="UP001278050">
    <property type="component" value="Unassembled WGS sequence"/>
</dbReference>
<sequence length="46" mass="4665">MAECAKGNQPLRNHQVSVPRINAAGGAGVAGEQLLEQVVEVHGAAS</sequence>
<accession>A0ABU4PWZ5</accession>
<protein>
    <submittedName>
        <fullName evidence="1">Uncharacterized protein</fullName>
    </submittedName>
</protein>
<evidence type="ECO:0000313" key="1">
    <source>
        <dbReference type="EMBL" id="MDX5992421.1"/>
    </source>
</evidence>
<organism evidence="1 2">
    <name type="scientific">Ectopseudomonas alcaliphila</name>
    <dbReference type="NCBI Taxonomy" id="101564"/>
    <lineage>
        <taxon>Bacteria</taxon>
        <taxon>Pseudomonadati</taxon>
        <taxon>Pseudomonadota</taxon>
        <taxon>Gammaproteobacteria</taxon>
        <taxon>Pseudomonadales</taxon>
        <taxon>Pseudomonadaceae</taxon>
        <taxon>Ectopseudomonas</taxon>
    </lineage>
</organism>
<evidence type="ECO:0000313" key="2">
    <source>
        <dbReference type="Proteomes" id="UP001278050"/>
    </source>
</evidence>
<proteinExistence type="predicted"/>